<evidence type="ECO:0000313" key="11">
    <source>
        <dbReference type="Proteomes" id="UP001247620"/>
    </source>
</evidence>
<dbReference type="InterPro" id="IPR001610">
    <property type="entry name" value="PAC"/>
</dbReference>
<dbReference type="RefSeq" id="WP_310092359.1">
    <property type="nucleotide sequence ID" value="NZ_JAVDUU010000001.1"/>
</dbReference>
<reference evidence="10 11" key="1">
    <citation type="submission" date="2023-07" db="EMBL/GenBank/DDBJ databases">
        <title>Sorghum-associated microbial communities from plants grown in Nebraska, USA.</title>
        <authorList>
            <person name="Schachtman D."/>
        </authorList>
    </citation>
    <scope>NUCLEOTIDE SEQUENCE [LARGE SCALE GENOMIC DNA]</scope>
    <source>
        <strain evidence="10 11">3262</strain>
    </source>
</reference>
<feature type="domain" description="Histidine kinase" evidence="6">
    <location>
        <begin position="522"/>
        <end position="743"/>
    </location>
</feature>
<dbReference type="CDD" id="cd16922">
    <property type="entry name" value="HATPase_EvgS-ArcB-TorS-like"/>
    <property type="match status" value="1"/>
</dbReference>
<evidence type="ECO:0000313" key="10">
    <source>
        <dbReference type="EMBL" id="MDR6941042.1"/>
    </source>
</evidence>
<keyword evidence="11" id="KW-1185">Reference proteome</keyword>
<dbReference type="Pfam" id="PF13426">
    <property type="entry name" value="PAS_9"/>
    <property type="match status" value="2"/>
</dbReference>
<dbReference type="InterPro" id="IPR036097">
    <property type="entry name" value="HisK_dim/P_sf"/>
</dbReference>
<dbReference type="InterPro" id="IPR005467">
    <property type="entry name" value="His_kinase_dom"/>
</dbReference>
<dbReference type="EMBL" id="JAVDUU010000001">
    <property type="protein sequence ID" value="MDR6941042.1"/>
    <property type="molecule type" value="Genomic_DNA"/>
</dbReference>
<evidence type="ECO:0000256" key="5">
    <source>
        <dbReference type="PROSITE-ProRule" id="PRU00169"/>
    </source>
</evidence>
<sequence length="895" mass="100677">MSLKSQLVDHSSILEHIPAVIFQLSLTDEKVFFSYINSGSLTAFELEPALICHDINAFLNIIAPENEQTFIQSLQQSATDLTEWQWEGLLSLPSGKKKWISTSSNPVKTDADTITWNGVFIDITDLKHTRELLTETGRMAKIGAWERDLTTMTPVWSEEVYKIFDLDPSEQSEFGKTISFFKPEMQPIAQAAINDAIENGTTFDLELPCTTAKGRDIWIRAIARCAFENGKASKLYGVTQDITDRKVAEEQLSVIFEYSTDAHLLFGEDGIIDCNQAAVKMLQCKDKTELLSYHPAVFSPEYQPDGRRSDEKAVEMDRLARENGYHRFEWMHQRMNGEIFPVEVTLNPVTIYNKPVLLVVWHDISEQKQAQELIRRNEALLSETQALTHSGSWEADLLTGKNYWSLEAFRIFGLKPEGNGPDTETFGRMIHPDDRVRYKEEVQKAIENSSPASFELRIIQPGGEIKYIQAIGKPFIDEYGKVTKLYGAIIDITTHKIAERELIKAKEQAEQAAIAKSQFLSTMSHEIRTPMNAVIGFTHLLIQQDPKPEQMDYLNVLKFSAENLLVLINDILDFNKIEAGKIEFESVDFSVHDLMDNIRYAQLQKANDKGIQLKLMVDRDLPNAVIGDPVRLGQILTNLISNAVKFTEKGKVSISASLIKHDNENATIGFEVEDSGIGIPADKLDHIFERFTQASADTTRKFGGTGLGLAISKKLVELQGGAITVSSEFGKGSVFSFSLSFKQSSKQINRNKPDEALYLSASLKGTRLLIAEDNQVNVMLAKQFIKLWDIECDVAENGLLALQLVQTNDYDMVLMDLQMPEMDGYQTTEAIRQLPNEKFQNLPIIALTASAMLDIKDKAFVVGMNDYISKPFNPNELYRKIATYAKNNGSAEKNN</sequence>
<dbReference type="Pfam" id="PF00512">
    <property type="entry name" value="HisKA"/>
    <property type="match status" value="1"/>
</dbReference>
<keyword evidence="3 5" id="KW-0597">Phosphoprotein</keyword>
<dbReference type="InterPro" id="IPR003661">
    <property type="entry name" value="HisK_dim/P_dom"/>
</dbReference>
<evidence type="ECO:0000259" key="8">
    <source>
        <dbReference type="PROSITE" id="PS50112"/>
    </source>
</evidence>
<dbReference type="InterPro" id="IPR003594">
    <property type="entry name" value="HATPase_dom"/>
</dbReference>
<dbReference type="PROSITE" id="PS50110">
    <property type="entry name" value="RESPONSE_REGULATORY"/>
    <property type="match status" value="1"/>
</dbReference>
<dbReference type="SUPFAM" id="SSF55874">
    <property type="entry name" value="ATPase domain of HSP90 chaperone/DNA topoisomerase II/histidine kinase"/>
    <property type="match status" value="1"/>
</dbReference>
<dbReference type="SUPFAM" id="SSF52172">
    <property type="entry name" value="CheY-like"/>
    <property type="match status" value="1"/>
</dbReference>
<evidence type="ECO:0000256" key="2">
    <source>
        <dbReference type="ARBA" id="ARBA00012438"/>
    </source>
</evidence>
<organism evidence="10 11">
    <name type="scientific">Mucilaginibacter pocheonensis</name>
    <dbReference type="NCBI Taxonomy" id="398050"/>
    <lineage>
        <taxon>Bacteria</taxon>
        <taxon>Pseudomonadati</taxon>
        <taxon>Bacteroidota</taxon>
        <taxon>Sphingobacteriia</taxon>
        <taxon>Sphingobacteriales</taxon>
        <taxon>Sphingobacteriaceae</taxon>
        <taxon>Mucilaginibacter</taxon>
    </lineage>
</organism>
<dbReference type="CDD" id="cd00130">
    <property type="entry name" value="PAS"/>
    <property type="match status" value="1"/>
</dbReference>
<feature type="domain" description="PAC" evidence="9">
    <location>
        <begin position="203"/>
        <end position="254"/>
    </location>
</feature>
<dbReference type="PANTHER" id="PTHR45339">
    <property type="entry name" value="HYBRID SIGNAL TRANSDUCTION HISTIDINE KINASE J"/>
    <property type="match status" value="1"/>
</dbReference>
<dbReference type="CDD" id="cd00082">
    <property type="entry name" value="HisKA"/>
    <property type="match status" value="1"/>
</dbReference>
<dbReference type="Pfam" id="PF08447">
    <property type="entry name" value="PAS_3"/>
    <property type="match status" value="2"/>
</dbReference>
<feature type="domain" description="PAS" evidence="8">
    <location>
        <begin position="403"/>
        <end position="449"/>
    </location>
</feature>
<dbReference type="PROSITE" id="PS50109">
    <property type="entry name" value="HIS_KIN"/>
    <property type="match status" value="1"/>
</dbReference>
<dbReference type="InterPro" id="IPR004358">
    <property type="entry name" value="Sig_transdc_His_kin-like_C"/>
</dbReference>
<dbReference type="Gene3D" id="3.30.450.20">
    <property type="entry name" value="PAS domain"/>
    <property type="match status" value="4"/>
</dbReference>
<accession>A0ABU1T6M2</accession>
<dbReference type="SMART" id="SM00448">
    <property type="entry name" value="REC"/>
    <property type="match status" value="1"/>
</dbReference>
<dbReference type="PROSITE" id="PS50113">
    <property type="entry name" value="PAC"/>
    <property type="match status" value="3"/>
</dbReference>
<dbReference type="PROSITE" id="PS50112">
    <property type="entry name" value="PAS"/>
    <property type="match status" value="1"/>
</dbReference>
<evidence type="ECO:0000259" key="6">
    <source>
        <dbReference type="PROSITE" id="PS50109"/>
    </source>
</evidence>
<name>A0ABU1T6M2_9SPHI</name>
<dbReference type="InterPro" id="IPR001789">
    <property type="entry name" value="Sig_transdc_resp-reg_receiver"/>
</dbReference>
<dbReference type="Gene3D" id="3.40.50.2300">
    <property type="match status" value="1"/>
</dbReference>
<dbReference type="SMART" id="SM00387">
    <property type="entry name" value="HATPase_c"/>
    <property type="match status" value="1"/>
</dbReference>
<dbReference type="InterPro" id="IPR011006">
    <property type="entry name" value="CheY-like_superfamily"/>
</dbReference>
<evidence type="ECO:0000256" key="1">
    <source>
        <dbReference type="ARBA" id="ARBA00000085"/>
    </source>
</evidence>
<feature type="domain" description="Response regulatory" evidence="7">
    <location>
        <begin position="767"/>
        <end position="885"/>
    </location>
</feature>
<dbReference type="InterPro" id="IPR013655">
    <property type="entry name" value="PAS_fold_3"/>
</dbReference>
<dbReference type="Gene3D" id="2.10.70.100">
    <property type="match status" value="1"/>
</dbReference>
<dbReference type="Proteomes" id="UP001247620">
    <property type="component" value="Unassembled WGS sequence"/>
</dbReference>
<comment type="catalytic activity">
    <reaction evidence="1">
        <text>ATP + protein L-histidine = ADP + protein N-phospho-L-histidine.</text>
        <dbReference type="EC" id="2.7.13.3"/>
    </reaction>
</comment>
<evidence type="ECO:0000259" key="7">
    <source>
        <dbReference type="PROSITE" id="PS50110"/>
    </source>
</evidence>
<keyword evidence="4" id="KW-0902">Two-component regulatory system</keyword>
<dbReference type="InterPro" id="IPR000700">
    <property type="entry name" value="PAS-assoc_C"/>
</dbReference>
<dbReference type="Pfam" id="PF00072">
    <property type="entry name" value="Response_reg"/>
    <property type="match status" value="1"/>
</dbReference>
<feature type="domain" description="PAC" evidence="9">
    <location>
        <begin position="326"/>
        <end position="376"/>
    </location>
</feature>
<evidence type="ECO:0000256" key="3">
    <source>
        <dbReference type="ARBA" id="ARBA00022553"/>
    </source>
</evidence>
<evidence type="ECO:0000256" key="4">
    <source>
        <dbReference type="ARBA" id="ARBA00023012"/>
    </source>
</evidence>
<protein>
    <recommendedName>
        <fullName evidence="2">histidine kinase</fullName>
        <ecNumber evidence="2">2.7.13.3</ecNumber>
    </recommendedName>
</protein>
<dbReference type="InterPro" id="IPR000014">
    <property type="entry name" value="PAS"/>
</dbReference>
<proteinExistence type="predicted"/>
<dbReference type="Pfam" id="PF02518">
    <property type="entry name" value="HATPase_c"/>
    <property type="match status" value="1"/>
</dbReference>
<dbReference type="EC" id="2.7.13.3" evidence="2"/>
<dbReference type="SUPFAM" id="SSF55785">
    <property type="entry name" value="PYP-like sensor domain (PAS domain)"/>
    <property type="match status" value="4"/>
</dbReference>
<dbReference type="SUPFAM" id="SSF47384">
    <property type="entry name" value="Homodimeric domain of signal transducing histidine kinase"/>
    <property type="match status" value="1"/>
</dbReference>
<feature type="modified residue" description="4-aspartylphosphate" evidence="5">
    <location>
        <position position="816"/>
    </location>
</feature>
<feature type="domain" description="PAC" evidence="9">
    <location>
        <begin position="452"/>
        <end position="504"/>
    </location>
</feature>
<dbReference type="PANTHER" id="PTHR45339:SF1">
    <property type="entry name" value="HYBRID SIGNAL TRANSDUCTION HISTIDINE KINASE J"/>
    <property type="match status" value="1"/>
</dbReference>
<dbReference type="PRINTS" id="PR00344">
    <property type="entry name" value="BCTRLSENSOR"/>
</dbReference>
<dbReference type="NCBIfam" id="TIGR00229">
    <property type="entry name" value="sensory_box"/>
    <property type="match status" value="2"/>
</dbReference>
<dbReference type="SMART" id="SM00388">
    <property type="entry name" value="HisKA"/>
    <property type="match status" value="1"/>
</dbReference>
<dbReference type="Gene3D" id="1.10.287.130">
    <property type="match status" value="1"/>
</dbReference>
<dbReference type="InterPro" id="IPR036890">
    <property type="entry name" value="HATPase_C_sf"/>
</dbReference>
<gene>
    <name evidence="10" type="ORF">J2W55_000870</name>
</gene>
<comment type="caution">
    <text evidence="10">The sequence shown here is derived from an EMBL/GenBank/DDBJ whole genome shotgun (WGS) entry which is preliminary data.</text>
</comment>
<dbReference type="SMART" id="SM00086">
    <property type="entry name" value="PAC"/>
    <property type="match status" value="4"/>
</dbReference>
<dbReference type="Gene3D" id="3.30.565.10">
    <property type="entry name" value="Histidine kinase-like ATPase, C-terminal domain"/>
    <property type="match status" value="1"/>
</dbReference>
<dbReference type="CDD" id="cd17546">
    <property type="entry name" value="REC_hyHK_CKI1_RcsC-like"/>
    <property type="match status" value="1"/>
</dbReference>
<evidence type="ECO:0000259" key="9">
    <source>
        <dbReference type="PROSITE" id="PS50113"/>
    </source>
</evidence>
<dbReference type="InterPro" id="IPR035965">
    <property type="entry name" value="PAS-like_dom_sf"/>
</dbReference>